<dbReference type="Pfam" id="PF07679">
    <property type="entry name" value="I-set"/>
    <property type="match status" value="5"/>
</dbReference>
<feature type="domain" description="Ig-like" evidence="2">
    <location>
        <begin position="94"/>
        <end position="184"/>
    </location>
</feature>
<dbReference type="AlphaFoldDB" id="A0A4X2LTY6"/>
<dbReference type="InterPro" id="IPR007110">
    <property type="entry name" value="Ig-like_dom"/>
</dbReference>
<evidence type="ECO:0000313" key="4">
    <source>
        <dbReference type="Proteomes" id="UP000314987"/>
    </source>
</evidence>
<dbReference type="SUPFAM" id="SSF48726">
    <property type="entry name" value="Immunoglobulin"/>
    <property type="match status" value="5"/>
</dbReference>
<dbReference type="GO" id="GO:0005886">
    <property type="term" value="C:plasma membrane"/>
    <property type="evidence" value="ECO:0007669"/>
    <property type="project" value="TreeGrafter"/>
</dbReference>
<proteinExistence type="predicted"/>
<dbReference type="SMART" id="SM00409">
    <property type="entry name" value="IG"/>
    <property type="match status" value="5"/>
</dbReference>
<dbReference type="SMART" id="SM00408">
    <property type="entry name" value="IGc2"/>
    <property type="match status" value="5"/>
</dbReference>
<dbReference type="PROSITE" id="PS50835">
    <property type="entry name" value="IG_LIKE"/>
    <property type="match status" value="5"/>
</dbReference>
<reference evidence="3" key="3">
    <citation type="submission" date="2025-09" db="UniProtKB">
        <authorList>
            <consortium name="Ensembl"/>
        </authorList>
    </citation>
    <scope>IDENTIFICATION</scope>
</reference>
<sequence length="550" mass="60028">GLVPIPVKVTVGDSASLQCQVAGTPEIAVSWYKGDTKLRATSILKMHFRNNVATLVFNQVDINDSGEYICKAENSVGEVSSSTFLTVQEQKLPPSFSRQLRDIQETVGLPVIFECAISGSEPIQVSWFKDGKPLRDGQNVQTSFLDNVATLNIFKTDRSLGGQYTCTATNPIGSANSSARLILTEGKNPPFFDIPVVPVDTVVGESADFECHVTGTQPIKVAWAKDNKEIQSGGNYQISYLENTAHLTIVKVDKGDSGQYTCYAVNEVGKDSCTAQLNIKGKEDSDCVAHPEVQSQGYRFCKLSRNKHWAEMMTYSVIPESFISDLLFHPLLFVMQSLTERLIPPSFTKKLSETVEETEGNSFKLEGRVAGSQPITVAWYKNNMEIHPSANCEISFKNNALFLQIKKAGMSDAGLYTCKVSNDAGSALCTSSIVPKKPPVFDQPLAPVTVNEGEFLQLSCHVQGSEPIRIQWLKGGREVKPSDKCSFSFANGTAVLELKEVTKTESGDYVCKASNVAGSDSCKSKVTVKGTVISKHHLPGQINKYLLFST</sequence>
<evidence type="ECO:0000313" key="3">
    <source>
        <dbReference type="Ensembl" id="ENSVURP00010024432.1"/>
    </source>
</evidence>
<dbReference type="GO" id="GO:0070593">
    <property type="term" value="P:dendrite self-avoidance"/>
    <property type="evidence" value="ECO:0007669"/>
    <property type="project" value="TreeGrafter"/>
</dbReference>
<feature type="domain" description="Ig-like" evidence="2">
    <location>
        <begin position="345"/>
        <end position="434"/>
    </location>
</feature>
<dbReference type="GO" id="GO:0030424">
    <property type="term" value="C:axon"/>
    <property type="evidence" value="ECO:0007669"/>
    <property type="project" value="TreeGrafter"/>
</dbReference>
<dbReference type="GO" id="GO:0007156">
    <property type="term" value="P:homophilic cell adhesion via plasma membrane adhesion molecules"/>
    <property type="evidence" value="ECO:0007669"/>
    <property type="project" value="TreeGrafter"/>
</dbReference>
<dbReference type="GO" id="GO:0007411">
    <property type="term" value="P:axon guidance"/>
    <property type="evidence" value="ECO:0007669"/>
    <property type="project" value="TreeGrafter"/>
</dbReference>
<evidence type="ECO:0000259" key="2">
    <source>
        <dbReference type="PROSITE" id="PS50835"/>
    </source>
</evidence>
<feature type="domain" description="Ig-like" evidence="2">
    <location>
        <begin position="1"/>
        <end position="86"/>
    </location>
</feature>
<feature type="domain" description="Ig-like" evidence="2">
    <location>
        <begin position="438"/>
        <end position="527"/>
    </location>
</feature>
<feature type="domain" description="Ig-like" evidence="2">
    <location>
        <begin position="189"/>
        <end position="278"/>
    </location>
</feature>
<dbReference type="CDD" id="cd00096">
    <property type="entry name" value="Ig"/>
    <property type="match status" value="3"/>
</dbReference>
<dbReference type="PANTHER" id="PTHR10075">
    <property type="entry name" value="BASIGIN RELATED"/>
    <property type="match status" value="1"/>
</dbReference>
<dbReference type="PANTHER" id="PTHR10075:SF14">
    <property type="entry name" value="CELL ADHESION MOLECULE DSCAM2-RELATED"/>
    <property type="match status" value="1"/>
</dbReference>
<reference evidence="3" key="2">
    <citation type="submission" date="2025-08" db="UniProtKB">
        <authorList>
            <consortium name="Ensembl"/>
        </authorList>
    </citation>
    <scope>IDENTIFICATION</scope>
</reference>
<dbReference type="InterPro" id="IPR013783">
    <property type="entry name" value="Ig-like_fold"/>
</dbReference>
<evidence type="ECO:0000256" key="1">
    <source>
        <dbReference type="ARBA" id="ARBA00023319"/>
    </source>
</evidence>
<dbReference type="InterPro" id="IPR036179">
    <property type="entry name" value="Ig-like_dom_sf"/>
</dbReference>
<dbReference type="GO" id="GO:0098632">
    <property type="term" value="F:cell-cell adhesion mediator activity"/>
    <property type="evidence" value="ECO:0007669"/>
    <property type="project" value="TreeGrafter"/>
</dbReference>
<dbReference type="Proteomes" id="UP000314987">
    <property type="component" value="Unassembled WGS sequence"/>
</dbReference>
<name>A0A4X2LTY6_VOMUR</name>
<dbReference type="InterPro" id="IPR003599">
    <property type="entry name" value="Ig_sub"/>
</dbReference>
<organism evidence="3 4">
    <name type="scientific">Vombatus ursinus</name>
    <name type="common">Common wombat</name>
    <dbReference type="NCBI Taxonomy" id="29139"/>
    <lineage>
        <taxon>Eukaryota</taxon>
        <taxon>Metazoa</taxon>
        <taxon>Chordata</taxon>
        <taxon>Craniata</taxon>
        <taxon>Vertebrata</taxon>
        <taxon>Euteleostomi</taxon>
        <taxon>Mammalia</taxon>
        <taxon>Metatheria</taxon>
        <taxon>Diprotodontia</taxon>
        <taxon>Vombatidae</taxon>
        <taxon>Vombatus</taxon>
    </lineage>
</organism>
<dbReference type="STRING" id="29139.ENSVURP00010024432"/>
<dbReference type="Gene3D" id="2.60.40.10">
    <property type="entry name" value="Immunoglobulins"/>
    <property type="match status" value="5"/>
</dbReference>
<dbReference type="OMA" id="KCKVAGQ"/>
<protein>
    <recommendedName>
        <fullName evidence="2">Ig-like domain-containing protein</fullName>
    </recommendedName>
</protein>
<dbReference type="FunFam" id="2.60.40.10:FF:000022">
    <property type="entry name" value="Cardiac titin"/>
    <property type="match status" value="5"/>
</dbReference>
<dbReference type="GeneTree" id="ENSGT01110000267173"/>
<dbReference type="InterPro" id="IPR003598">
    <property type="entry name" value="Ig_sub2"/>
</dbReference>
<dbReference type="InterPro" id="IPR013098">
    <property type="entry name" value="Ig_I-set"/>
</dbReference>
<reference evidence="4" key="1">
    <citation type="submission" date="2018-12" db="EMBL/GenBank/DDBJ databases">
        <authorList>
            <person name="Yazar S."/>
        </authorList>
    </citation>
    <scope>NUCLEOTIDE SEQUENCE [LARGE SCALE GENOMIC DNA]</scope>
</reference>
<keyword evidence="1" id="KW-0393">Immunoglobulin domain</keyword>
<dbReference type="Ensembl" id="ENSVURT00010027810.1">
    <property type="protein sequence ID" value="ENSVURP00010024432.1"/>
    <property type="gene ID" value="ENSVURG00010018717.1"/>
</dbReference>
<accession>A0A4X2LTY6</accession>
<keyword evidence="4" id="KW-1185">Reference proteome</keyword>